<dbReference type="Proteomes" id="UP001054945">
    <property type="component" value="Unassembled WGS sequence"/>
</dbReference>
<gene>
    <name evidence="1" type="ORF">CEXT_627821</name>
</gene>
<organism evidence="1 2">
    <name type="scientific">Caerostris extrusa</name>
    <name type="common">Bark spider</name>
    <name type="synonym">Caerostris bankana</name>
    <dbReference type="NCBI Taxonomy" id="172846"/>
    <lineage>
        <taxon>Eukaryota</taxon>
        <taxon>Metazoa</taxon>
        <taxon>Ecdysozoa</taxon>
        <taxon>Arthropoda</taxon>
        <taxon>Chelicerata</taxon>
        <taxon>Arachnida</taxon>
        <taxon>Araneae</taxon>
        <taxon>Araneomorphae</taxon>
        <taxon>Entelegynae</taxon>
        <taxon>Araneoidea</taxon>
        <taxon>Araneidae</taxon>
        <taxon>Caerostris</taxon>
    </lineage>
</organism>
<dbReference type="EMBL" id="BPLR01017606">
    <property type="protein sequence ID" value="GIY92954.1"/>
    <property type="molecule type" value="Genomic_DNA"/>
</dbReference>
<evidence type="ECO:0000313" key="2">
    <source>
        <dbReference type="Proteomes" id="UP001054945"/>
    </source>
</evidence>
<comment type="caution">
    <text evidence="1">The sequence shown here is derived from an EMBL/GenBank/DDBJ whole genome shotgun (WGS) entry which is preliminary data.</text>
</comment>
<protein>
    <submittedName>
        <fullName evidence="1">Uncharacterized protein</fullName>
    </submittedName>
</protein>
<proteinExistence type="predicted"/>
<name>A0AAV4XFY0_CAEEX</name>
<dbReference type="AlphaFoldDB" id="A0AAV4XFY0"/>
<evidence type="ECO:0000313" key="1">
    <source>
        <dbReference type="EMBL" id="GIY92954.1"/>
    </source>
</evidence>
<keyword evidence="2" id="KW-1185">Reference proteome</keyword>
<accession>A0AAV4XFY0</accession>
<sequence>MTICISFGIQVQGVWLSWKLCKISVGRSMAFRVLRSSKNKAEAERESVAAKESSASSDIYKPLRGLFQSRDGRYLIDCERKPHPTSVDEVNFAAWPYGFCIGAAITVIS</sequence>
<reference evidence="1 2" key="1">
    <citation type="submission" date="2021-06" db="EMBL/GenBank/DDBJ databases">
        <title>Caerostris extrusa draft genome.</title>
        <authorList>
            <person name="Kono N."/>
            <person name="Arakawa K."/>
        </authorList>
    </citation>
    <scope>NUCLEOTIDE SEQUENCE [LARGE SCALE GENOMIC DNA]</scope>
</reference>